<proteinExistence type="predicted"/>
<name>A0ACC2UMR2_9FUNG</name>
<protein>
    <submittedName>
        <fullName evidence="1">Uncharacterized protein</fullName>
    </submittedName>
</protein>
<dbReference type="Proteomes" id="UP001165960">
    <property type="component" value="Unassembled WGS sequence"/>
</dbReference>
<organism evidence="1 2">
    <name type="scientific">Entomophthora muscae</name>
    <dbReference type="NCBI Taxonomy" id="34485"/>
    <lineage>
        <taxon>Eukaryota</taxon>
        <taxon>Fungi</taxon>
        <taxon>Fungi incertae sedis</taxon>
        <taxon>Zoopagomycota</taxon>
        <taxon>Entomophthoromycotina</taxon>
        <taxon>Entomophthoromycetes</taxon>
        <taxon>Entomophthorales</taxon>
        <taxon>Entomophthoraceae</taxon>
        <taxon>Entomophthora</taxon>
    </lineage>
</organism>
<evidence type="ECO:0000313" key="1">
    <source>
        <dbReference type="EMBL" id="KAJ9088219.1"/>
    </source>
</evidence>
<sequence>MTPYSYYSVLSYWTVVFPIPSTELSLVQYNNPEWVDIEPDPFVDGKEYPKLKANQAKSLQLSIFEGHIKIALIVQFPTPTISTPPTSDSAGQSSQFLEVLYLALLGLIDSALPAAGLWAVAEKAFSYLVKLGPIIWWAISVPFLLLPHLMEHHGTPVVLTPSLFLKVLLDG</sequence>
<reference evidence="1" key="1">
    <citation type="submission" date="2022-04" db="EMBL/GenBank/DDBJ databases">
        <title>Genome of the entomopathogenic fungus Entomophthora muscae.</title>
        <authorList>
            <person name="Elya C."/>
            <person name="Lovett B.R."/>
            <person name="Lee E."/>
            <person name="Macias A.M."/>
            <person name="Hajek A.E."/>
            <person name="De Bivort B.L."/>
            <person name="Kasson M.T."/>
            <person name="De Fine Licht H.H."/>
            <person name="Stajich J.E."/>
        </authorList>
    </citation>
    <scope>NUCLEOTIDE SEQUENCE</scope>
    <source>
        <strain evidence="1">Berkeley</strain>
    </source>
</reference>
<evidence type="ECO:0000313" key="2">
    <source>
        <dbReference type="Proteomes" id="UP001165960"/>
    </source>
</evidence>
<gene>
    <name evidence="1" type="ORF">DSO57_1025192</name>
</gene>
<comment type="caution">
    <text evidence="1">The sequence shown here is derived from an EMBL/GenBank/DDBJ whole genome shotgun (WGS) entry which is preliminary data.</text>
</comment>
<keyword evidence="2" id="KW-1185">Reference proteome</keyword>
<dbReference type="EMBL" id="QTSX02000140">
    <property type="protein sequence ID" value="KAJ9088219.1"/>
    <property type="molecule type" value="Genomic_DNA"/>
</dbReference>
<accession>A0ACC2UMR2</accession>